<proteinExistence type="predicted"/>
<evidence type="ECO:0000313" key="2">
    <source>
        <dbReference type="Proteomes" id="UP000244081"/>
    </source>
</evidence>
<gene>
    <name evidence="1" type="ORF">C8N35_111126</name>
</gene>
<dbReference type="InterPro" id="IPR011990">
    <property type="entry name" value="TPR-like_helical_dom_sf"/>
</dbReference>
<protein>
    <submittedName>
        <fullName evidence="1">Uncharacterized protein</fullName>
    </submittedName>
</protein>
<accession>A0A2T5UYT2</accession>
<keyword evidence="2" id="KW-1185">Reference proteome</keyword>
<comment type="caution">
    <text evidence="1">The sequence shown here is derived from an EMBL/GenBank/DDBJ whole genome shotgun (WGS) entry which is preliminary data.</text>
</comment>
<dbReference type="Proteomes" id="UP000244081">
    <property type="component" value="Unassembled WGS sequence"/>
</dbReference>
<dbReference type="AlphaFoldDB" id="A0A2T5UYT2"/>
<evidence type="ECO:0000313" key="1">
    <source>
        <dbReference type="EMBL" id="PTW56663.1"/>
    </source>
</evidence>
<name>A0A2T5UYT2_9HYPH</name>
<reference evidence="1 2" key="1">
    <citation type="submission" date="2018-04" db="EMBL/GenBank/DDBJ databases">
        <title>Genomic Encyclopedia of Archaeal and Bacterial Type Strains, Phase II (KMG-II): from individual species to whole genera.</title>
        <authorList>
            <person name="Goeker M."/>
        </authorList>
    </citation>
    <scope>NUCLEOTIDE SEQUENCE [LARGE SCALE GENOMIC DNA]</scope>
    <source>
        <strain evidence="1 2">DSM 23382</strain>
    </source>
</reference>
<dbReference type="Gene3D" id="1.25.40.10">
    <property type="entry name" value="Tetratricopeptide repeat domain"/>
    <property type="match status" value="1"/>
</dbReference>
<sequence>MFYEPYDQAILLAPLPAQDLGRSCFEHVDADALIAGSLIGNLVEKLREFTGSSGKDAVTLSSYLYECGLADLPDLGLEAFLQAHFPAGPDRISSIHDVYEAACAFFAQRDYVRATGLFALIASLEDVRSYGQIALSACAARQGLYKSGYDLAVASVTSSMPHPRSCFLAGHCALRLDEKKTARHYLAFASRIARRSATYKPERRASQSKLLALQFA</sequence>
<organism evidence="1 2">
    <name type="scientific">Breoghania corrubedonensis</name>
    <dbReference type="NCBI Taxonomy" id="665038"/>
    <lineage>
        <taxon>Bacteria</taxon>
        <taxon>Pseudomonadati</taxon>
        <taxon>Pseudomonadota</taxon>
        <taxon>Alphaproteobacteria</taxon>
        <taxon>Hyphomicrobiales</taxon>
        <taxon>Stappiaceae</taxon>
        <taxon>Breoghania</taxon>
    </lineage>
</organism>
<dbReference type="RefSeq" id="WP_107991691.1">
    <property type="nucleotide sequence ID" value="NZ_QAYG01000011.1"/>
</dbReference>
<dbReference type="EMBL" id="QAYG01000011">
    <property type="protein sequence ID" value="PTW56663.1"/>
    <property type="molecule type" value="Genomic_DNA"/>
</dbReference>